<keyword evidence="2" id="KW-1185">Reference proteome</keyword>
<sequence length="187" mass="20872">MKNSGNIVAIHGHPFDTSIKHFSLNSDIDMDELKKLAEFWQLESASFAGRNLDDIGLRHVCNVASIEDLNLQWTEISDQGLRCLAKLPRLASLRLKENDQLTNECVEHLTKLDNLVDLQIHGTSIDQQGLKQLGCMKNLKRLCIDSDNCGESIETVKALSLQIPDCAILVKGHGEFCEGQFDGKWLA</sequence>
<dbReference type="SUPFAM" id="SSF52047">
    <property type="entry name" value="RNI-like"/>
    <property type="match status" value="1"/>
</dbReference>
<evidence type="ECO:0000313" key="2">
    <source>
        <dbReference type="Proteomes" id="UP000662888"/>
    </source>
</evidence>
<reference evidence="1 2" key="1">
    <citation type="submission" date="2020-11" db="EMBL/GenBank/DDBJ databases">
        <authorList>
            <person name="Sun Q."/>
        </authorList>
    </citation>
    <scope>NUCLEOTIDE SEQUENCE [LARGE SCALE GENOMIC DNA]</scope>
    <source>
        <strain evidence="1 2">P8398</strain>
    </source>
</reference>
<proteinExistence type="predicted"/>
<dbReference type="Proteomes" id="UP000662888">
    <property type="component" value="Chromosome"/>
</dbReference>
<dbReference type="RefSeq" id="WP_206088458.1">
    <property type="nucleotide sequence ID" value="NZ_CP065053.1"/>
</dbReference>
<accession>A0AA49A6W5</accession>
<dbReference type="InterPro" id="IPR032675">
    <property type="entry name" value="LRR_dom_sf"/>
</dbReference>
<dbReference type="EMBL" id="CP065053">
    <property type="protein sequence ID" value="QPI48843.1"/>
    <property type="molecule type" value="Genomic_DNA"/>
</dbReference>
<evidence type="ECO:0000313" key="1">
    <source>
        <dbReference type="EMBL" id="QPI48843.1"/>
    </source>
</evidence>
<protein>
    <recommendedName>
        <fullName evidence="3">Leucine Rich repeats (2 copies)</fullName>
    </recommendedName>
</protein>
<dbReference type="Gene3D" id="3.80.10.10">
    <property type="entry name" value="Ribonuclease Inhibitor"/>
    <property type="match status" value="1"/>
</dbReference>
<name>A0AA49A6W5_9BURK</name>
<evidence type="ECO:0008006" key="3">
    <source>
        <dbReference type="Google" id="ProtNLM"/>
    </source>
</evidence>
<gene>
    <name evidence="1" type="ORF">IV454_25580</name>
</gene>
<organism evidence="1 2">
    <name type="scientific">Massilia antarctica</name>
    <dbReference type="NCBI Taxonomy" id="2765360"/>
    <lineage>
        <taxon>Bacteria</taxon>
        <taxon>Pseudomonadati</taxon>
        <taxon>Pseudomonadota</taxon>
        <taxon>Betaproteobacteria</taxon>
        <taxon>Burkholderiales</taxon>
        <taxon>Oxalobacteraceae</taxon>
        <taxon>Telluria group</taxon>
        <taxon>Massilia</taxon>
    </lineage>
</organism>